<comment type="catalytic activity">
    <reaction evidence="7">
        <text>precorrin-2 + NAD(+) = sirohydrochlorin + NADH + 2 H(+)</text>
        <dbReference type="Rhea" id="RHEA:15613"/>
        <dbReference type="ChEBI" id="CHEBI:15378"/>
        <dbReference type="ChEBI" id="CHEBI:57540"/>
        <dbReference type="ChEBI" id="CHEBI:57945"/>
        <dbReference type="ChEBI" id="CHEBI:58351"/>
        <dbReference type="ChEBI" id="CHEBI:58827"/>
        <dbReference type="EC" id="1.3.1.76"/>
    </reaction>
</comment>
<evidence type="ECO:0000259" key="9">
    <source>
        <dbReference type="Pfam" id="PF10414"/>
    </source>
</evidence>
<dbReference type="InterPro" id="IPR006367">
    <property type="entry name" value="Sirohaem_synthase_N"/>
</dbReference>
<dbReference type="GO" id="GO:0008168">
    <property type="term" value="F:methyltransferase activity"/>
    <property type="evidence" value="ECO:0007669"/>
    <property type="project" value="UniProtKB-KW"/>
</dbReference>
<reference evidence="10 11" key="1">
    <citation type="submission" date="2018-04" db="EMBL/GenBank/DDBJ databases">
        <title>Genomic Encyclopedia of Archaeal and Bacterial Type Strains, Phase II (KMG-II): from individual species to whole genera.</title>
        <authorList>
            <person name="Goeker M."/>
        </authorList>
    </citation>
    <scope>NUCLEOTIDE SEQUENCE [LARGE SCALE GENOMIC DNA]</scope>
    <source>
        <strain evidence="10 11">DSM 23382</strain>
    </source>
</reference>
<dbReference type="GO" id="GO:0032259">
    <property type="term" value="P:methylation"/>
    <property type="evidence" value="ECO:0007669"/>
    <property type="project" value="UniProtKB-KW"/>
</dbReference>
<dbReference type="PANTHER" id="PTHR35330">
    <property type="entry name" value="SIROHEME BIOSYNTHESIS PROTEIN MET8"/>
    <property type="match status" value="1"/>
</dbReference>
<dbReference type="OrthoDB" id="9815856at2"/>
<name>A0A2T5VHG3_9HYPH</name>
<evidence type="ECO:0000256" key="5">
    <source>
        <dbReference type="ARBA" id="ARBA00023027"/>
    </source>
</evidence>
<evidence type="ECO:0000259" key="8">
    <source>
        <dbReference type="Pfam" id="PF00590"/>
    </source>
</evidence>
<dbReference type="PANTHER" id="PTHR35330:SF1">
    <property type="entry name" value="SIROHEME BIOSYNTHESIS PROTEIN MET8"/>
    <property type="match status" value="1"/>
</dbReference>
<dbReference type="InterPro" id="IPR003043">
    <property type="entry name" value="Uropor_MeTrfase_CS"/>
</dbReference>
<dbReference type="InterPro" id="IPR037115">
    <property type="entry name" value="Sirohaem_synt_dimer_dom_sf"/>
</dbReference>
<dbReference type="Gene3D" id="1.10.8.210">
    <property type="entry name" value="Sirohaem synthase, dimerisation domain"/>
    <property type="match status" value="1"/>
</dbReference>
<gene>
    <name evidence="10" type="ORF">C8N35_1011252</name>
</gene>
<dbReference type="GO" id="GO:0019354">
    <property type="term" value="P:siroheme biosynthetic process"/>
    <property type="evidence" value="ECO:0007669"/>
    <property type="project" value="UniProtKB-UniPathway"/>
</dbReference>
<dbReference type="AlphaFoldDB" id="A0A2T5VHG3"/>
<feature type="domain" description="Tetrapyrrole methylase" evidence="8">
    <location>
        <begin position="244"/>
        <end position="361"/>
    </location>
</feature>
<evidence type="ECO:0000256" key="6">
    <source>
        <dbReference type="ARBA" id="ARBA00023244"/>
    </source>
</evidence>
<evidence type="ECO:0000256" key="7">
    <source>
        <dbReference type="ARBA" id="ARBA00047561"/>
    </source>
</evidence>
<comment type="similarity">
    <text evidence="2">Belongs to the precorrin methyltransferase family.</text>
</comment>
<dbReference type="EC" id="1.3.1.76" evidence="3"/>
<dbReference type="Gene3D" id="3.40.50.720">
    <property type="entry name" value="NAD(P)-binding Rossmann-like Domain"/>
    <property type="match status" value="1"/>
</dbReference>
<dbReference type="InterPro" id="IPR019478">
    <property type="entry name" value="Sirohaem_synthase_dimer_dom"/>
</dbReference>
<dbReference type="Pfam" id="PF13241">
    <property type="entry name" value="NAD_binding_7"/>
    <property type="match status" value="1"/>
</dbReference>
<dbReference type="SUPFAM" id="SSF51735">
    <property type="entry name" value="NAD(P)-binding Rossmann-fold domains"/>
    <property type="match status" value="1"/>
</dbReference>
<feature type="domain" description="Sirohaem synthase dimerisation" evidence="9">
    <location>
        <begin position="181"/>
        <end position="216"/>
    </location>
</feature>
<keyword evidence="4" id="KW-0560">Oxidoreductase</keyword>
<keyword evidence="6" id="KW-0627">Porphyrin biosynthesis</keyword>
<dbReference type="GO" id="GO:0004325">
    <property type="term" value="F:ferrochelatase activity"/>
    <property type="evidence" value="ECO:0007669"/>
    <property type="project" value="InterPro"/>
</dbReference>
<dbReference type="Pfam" id="PF00590">
    <property type="entry name" value="TP_methylase"/>
    <property type="match status" value="1"/>
</dbReference>
<dbReference type="InterPro" id="IPR000878">
    <property type="entry name" value="4pyrrol_Mease"/>
</dbReference>
<dbReference type="GO" id="GO:0043115">
    <property type="term" value="F:precorrin-2 dehydrogenase activity"/>
    <property type="evidence" value="ECO:0007669"/>
    <property type="project" value="UniProtKB-EC"/>
</dbReference>
<evidence type="ECO:0000256" key="4">
    <source>
        <dbReference type="ARBA" id="ARBA00023002"/>
    </source>
</evidence>
<evidence type="ECO:0000313" key="10">
    <source>
        <dbReference type="EMBL" id="PTW63201.1"/>
    </source>
</evidence>
<evidence type="ECO:0000256" key="1">
    <source>
        <dbReference type="ARBA" id="ARBA00005010"/>
    </source>
</evidence>
<evidence type="ECO:0000313" key="11">
    <source>
        <dbReference type="Proteomes" id="UP000244081"/>
    </source>
</evidence>
<dbReference type="Gene3D" id="3.30.160.110">
    <property type="entry name" value="Siroheme synthase, domain 2"/>
    <property type="match status" value="1"/>
</dbReference>
<dbReference type="SUPFAM" id="SSF75615">
    <property type="entry name" value="Siroheme synthase middle domains-like"/>
    <property type="match status" value="1"/>
</dbReference>
<keyword evidence="10" id="KW-0808">Transferase</keyword>
<dbReference type="Proteomes" id="UP000244081">
    <property type="component" value="Unassembled WGS sequence"/>
</dbReference>
<keyword evidence="5" id="KW-0520">NAD</keyword>
<dbReference type="InterPro" id="IPR036291">
    <property type="entry name" value="NAD(P)-bd_dom_sf"/>
</dbReference>
<dbReference type="Pfam" id="PF10414">
    <property type="entry name" value="CysG_dimeriser"/>
    <property type="match status" value="1"/>
</dbReference>
<dbReference type="SUPFAM" id="SSF53790">
    <property type="entry name" value="Tetrapyrrole methylase"/>
    <property type="match status" value="1"/>
</dbReference>
<dbReference type="NCBIfam" id="TIGR01470">
    <property type="entry name" value="cysG_Nterm"/>
    <property type="match status" value="1"/>
</dbReference>
<dbReference type="Gene3D" id="3.40.1010.10">
    <property type="entry name" value="Cobalt-precorrin-4 Transmethylase, Domain 1"/>
    <property type="match status" value="1"/>
</dbReference>
<comment type="caution">
    <text evidence="10">The sequence shown here is derived from an EMBL/GenBank/DDBJ whole genome shotgun (WGS) entry which is preliminary data.</text>
</comment>
<dbReference type="RefSeq" id="WP_107988666.1">
    <property type="nucleotide sequence ID" value="NZ_QAYG01000001.1"/>
</dbReference>
<comment type="pathway">
    <text evidence="1">Porphyrin-containing compound metabolism; siroheme biosynthesis; sirohydrochlorin from precorrin-2: step 1/1.</text>
</comment>
<dbReference type="InterPro" id="IPR014777">
    <property type="entry name" value="4pyrrole_Mease_sub1"/>
</dbReference>
<evidence type="ECO:0000256" key="3">
    <source>
        <dbReference type="ARBA" id="ARBA00012400"/>
    </source>
</evidence>
<dbReference type="InterPro" id="IPR035996">
    <property type="entry name" value="4pyrrol_Methylase_sf"/>
</dbReference>
<keyword evidence="11" id="KW-1185">Reference proteome</keyword>
<dbReference type="PROSITE" id="PS00839">
    <property type="entry name" value="SUMT_1"/>
    <property type="match status" value="1"/>
</dbReference>
<evidence type="ECO:0000256" key="2">
    <source>
        <dbReference type="ARBA" id="ARBA00005879"/>
    </source>
</evidence>
<protein>
    <recommendedName>
        <fullName evidence="3">precorrin-2 dehydrogenase</fullName>
        <ecNumber evidence="3">1.3.1.76</ecNumber>
    </recommendedName>
</protein>
<dbReference type="InterPro" id="IPR028161">
    <property type="entry name" value="Met8-like"/>
</dbReference>
<keyword evidence="10" id="KW-0489">Methyltransferase</keyword>
<dbReference type="UniPathway" id="UPA00262">
    <property type="reaction ID" value="UER00222"/>
</dbReference>
<accession>A0A2T5VHG3</accession>
<dbReference type="EMBL" id="QAYG01000001">
    <property type="protein sequence ID" value="PTW63201.1"/>
    <property type="molecule type" value="Genomic_DNA"/>
</dbReference>
<sequence length="392" mass="41543">MTPVCPKPCEPALETRSSVRAARRIAPLARLPVFMGLAGKRAIVAGGSPAAAWKAELLAACGARVIVLAVDASPEMRDLCQREPVAGTLELQTHCWKAEDLAGAAVAVADAQGDEEAEAFATAARRLGVPVNVIDKPAYCDFQFGSIVNRSPVIVSISTDGAAPILGQALRRRIEAMLPRHVGAWAKAAGQFRTRLVAYVPDTATRRAFWEQFVDRLFGSGDETVPSLDALLQTACDEQRAGSITFVGAGPGDAEMLTLKAVRVLQSADTILFDPAVSDDVLEMARREAARIPLHRRPSHSMANDGRATVQLMIRLAREGRHVVRINPGTPENNRMAAAAIAAVKAAGVPHTIVGGIETSSASARIRAFEQHGYTANDGKSSCNPTVAAPSH</sequence>
<proteinExistence type="inferred from homology"/>
<organism evidence="10 11">
    <name type="scientific">Breoghania corrubedonensis</name>
    <dbReference type="NCBI Taxonomy" id="665038"/>
    <lineage>
        <taxon>Bacteria</taxon>
        <taxon>Pseudomonadati</taxon>
        <taxon>Pseudomonadota</taxon>
        <taxon>Alphaproteobacteria</taxon>
        <taxon>Hyphomicrobiales</taxon>
        <taxon>Stappiaceae</taxon>
        <taxon>Breoghania</taxon>
    </lineage>
</organism>